<dbReference type="PANTHER" id="PTHR21838">
    <property type="entry name" value="COILED-COIL DOMAIN-CONTAINING PROTEIN 137"/>
    <property type="match status" value="1"/>
</dbReference>
<feature type="compositionally biased region" description="Basic residues" evidence="1">
    <location>
        <begin position="131"/>
        <end position="140"/>
    </location>
</feature>
<reference evidence="2" key="1">
    <citation type="submission" date="2020-07" db="EMBL/GenBank/DDBJ databases">
        <title>Clarias magur genome sequencing, assembly and annotation.</title>
        <authorList>
            <person name="Kushwaha B."/>
            <person name="Kumar R."/>
            <person name="Das P."/>
            <person name="Joshi C.G."/>
            <person name="Kumar D."/>
            <person name="Nagpure N.S."/>
            <person name="Pandey M."/>
            <person name="Agarwal S."/>
            <person name="Srivastava S."/>
            <person name="Singh M."/>
            <person name="Sahoo L."/>
            <person name="Jayasankar P."/>
            <person name="Meher P.K."/>
            <person name="Koringa P.G."/>
            <person name="Iquebal M.A."/>
            <person name="Das S.P."/>
            <person name="Bit A."/>
            <person name="Patnaik S."/>
            <person name="Patel N."/>
            <person name="Shah T.M."/>
            <person name="Hinsu A."/>
            <person name="Jena J.K."/>
        </authorList>
    </citation>
    <scope>NUCLEOTIDE SEQUENCE</scope>
    <source>
        <strain evidence="2">CIFAMagur01</strain>
        <tissue evidence="2">Testis</tissue>
    </source>
</reference>
<sequence length="140" mass="16545">MYMESSKQKKIKKKRAFKPKERTEICEQEHIRVPHFRRGKQESETAYLRRMSQETQYVSFLTKNQPARHPERHLEEKATTSTKQIKKKFNERRLLHMKEVKQPENVGEKAKSVDKVQFGEVALTPPSLTVKPKKALVKSQ</sequence>
<dbReference type="AlphaFoldDB" id="A0A8J4XER1"/>
<feature type="region of interest" description="Disordered" evidence="1">
    <location>
        <begin position="117"/>
        <end position="140"/>
    </location>
</feature>
<dbReference type="OrthoDB" id="5876637at2759"/>
<dbReference type="EMBL" id="QNUK01000086">
    <property type="protein sequence ID" value="KAF5902700.1"/>
    <property type="molecule type" value="Genomic_DNA"/>
</dbReference>
<gene>
    <name evidence="2" type="ORF">DAT39_007637</name>
</gene>
<feature type="compositionally biased region" description="Basic and acidic residues" evidence="1">
    <location>
        <begin position="68"/>
        <end position="78"/>
    </location>
</feature>
<proteinExistence type="predicted"/>
<evidence type="ECO:0000313" key="2">
    <source>
        <dbReference type="EMBL" id="KAF5902700.1"/>
    </source>
</evidence>
<dbReference type="InterPro" id="IPR026680">
    <property type="entry name" value="CCDC137"/>
</dbReference>
<keyword evidence="3" id="KW-1185">Reference proteome</keyword>
<evidence type="ECO:0000256" key="1">
    <source>
        <dbReference type="SAM" id="MobiDB-lite"/>
    </source>
</evidence>
<feature type="compositionally biased region" description="Basic residues" evidence="1">
    <location>
        <begin position="8"/>
        <end position="17"/>
    </location>
</feature>
<protein>
    <submittedName>
        <fullName evidence="2">Coiled-coil domain-containing protein</fullName>
    </submittedName>
</protein>
<feature type="region of interest" description="Disordered" evidence="1">
    <location>
        <begin position="1"/>
        <end position="22"/>
    </location>
</feature>
<dbReference type="GO" id="GO:0005634">
    <property type="term" value="C:nucleus"/>
    <property type="evidence" value="ECO:0007669"/>
    <property type="project" value="TreeGrafter"/>
</dbReference>
<name>A0A8J4XER1_CLAMG</name>
<dbReference type="Proteomes" id="UP000727407">
    <property type="component" value="Unassembled WGS sequence"/>
</dbReference>
<evidence type="ECO:0000313" key="3">
    <source>
        <dbReference type="Proteomes" id="UP000727407"/>
    </source>
</evidence>
<feature type="region of interest" description="Disordered" evidence="1">
    <location>
        <begin position="62"/>
        <end position="83"/>
    </location>
</feature>
<accession>A0A8J4XER1</accession>
<comment type="caution">
    <text evidence="2">The sequence shown here is derived from an EMBL/GenBank/DDBJ whole genome shotgun (WGS) entry which is preliminary data.</text>
</comment>
<organism evidence="2 3">
    <name type="scientific">Clarias magur</name>
    <name type="common">Asian catfish</name>
    <name type="synonym">Macropteronotus magur</name>
    <dbReference type="NCBI Taxonomy" id="1594786"/>
    <lineage>
        <taxon>Eukaryota</taxon>
        <taxon>Metazoa</taxon>
        <taxon>Chordata</taxon>
        <taxon>Craniata</taxon>
        <taxon>Vertebrata</taxon>
        <taxon>Euteleostomi</taxon>
        <taxon>Actinopterygii</taxon>
        <taxon>Neopterygii</taxon>
        <taxon>Teleostei</taxon>
        <taxon>Ostariophysi</taxon>
        <taxon>Siluriformes</taxon>
        <taxon>Clariidae</taxon>
        <taxon>Clarias</taxon>
    </lineage>
</organism>
<dbReference type="PANTHER" id="PTHR21838:SF2">
    <property type="entry name" value="COILED-COIL DOMAIN-CONTAINING PROTEIN 137"/>
    <property type="match status" value="1"/>
</dbReference>